<feature type="transmembrane region" description="Helical" evidence="1">
    <location>
        <begin position="12"/>
        <end position="30"/>
    </location>
</feature>
<dbReference type="RefSeq" id="WP_070177635.1">
    <property type="nucleotide sequence ID" value="NZ_BMJR01000002.1"/>
</dbReference>
<dbReference type="InterPro" id="IPR001763">
    <property type="entry name" value="Rhodanese-like_dom"/>
</dbReference>
<dbReference type="PROSITE" id="PS50206">
    <property type="entry name" value="RHODANESE_3"/>
    <property type="match status" value="1"/>
</dbReference>
<evidence type="ECO:0000259" key="2">
    <source>
        <dbReference type="PROSITE" id="PS50206"/>
    </source>
</evidence>
<dbReference type="AlphaFoldDB" id="A0A1E8FBH7"/>
<dbReference type="CDD" id="cd00158">
    <property type="entry name" value="RHOD"/>
    <property type="match status" value="1"/>
</dbReference>
<dbReference type="Gene3D" id="3.40.250.10">
    <property type="entry name" value="Rhodanese-like domain"/>
    <property type="match status" value="1"/>
</dbReference>
<proteinExistence type="predicted"/>
<evidence type="ECO:0000313" key="3">
    <source>
        <dbReference type="EMBL" id="OFI33259.1"/>
    </source>
</evidence>
<name>A0A1E8FBH7_9ALTE</name>
<sequence length="141" mass="15429">MDQLIEFASNNFLLAGIWLALVIMLIYSYISGLISPVKEVSVHEMTLLINREDAVVLDTRSANDFKAGHITGARQIKAEELREKNFSKLEKYQDTPIIVVCAMGNSARSVAAAMTKNGFSKVNVLKGGMNAWTQAGLPVAK</sequence>
<evidence type="ECO:0000256" key="1">
    <source>
        <dbReference type="SAM" id="Phobius"/>
    </source>
</evidence>
<dbReference type="SMART" id="SM00450">
    <property type="entry name" value="RHOD"/>
    <property type="match status" value="1"/>
</dbReference>
<keyword evidence="1" id="KW-1133">Transmembrane helix</keyword>
<evidence type="ECO:0000313" key="4">
    <source>
        <dbReference type="Proteomes" id="UP000176037"/>
    </source>
</evidence>
<keyword evidence="1" id="KW-0472">Membrane</keyword>
<keyword evidence="1" id="KW-0812">Transmembrane</keyword>
<reference evidence="3 4" key="1">
    <citation type="submission" date="2016-09" db="EMBL/GenBank/DDBJ databases">
        <title>Alteromonas lipolytica, a new species isolated from sea water.</title>
        <authorList>
            <person name="Wu Y.-H."/>
            <person name="Cheng H."/>
            <person name="Xu X.-W."/>
        </authorList>
    </citation>
    <scope>NUCLEOTIDE SEQUENCE [LARGE SCALE GENOMIC DNA]</scope>
    <source>
        <strain evidence="3 4">JW12</strain>
    </source>
</reference>
<dbReference type="SUPFAM" id="SSF52821">
    <property type="entry name" value="Rhodanese/Cell cycle control phosphatase"/>
    <property type="match status" value="1"/>
</dbReference>
<dbReference type="PANTHER" id="PTHR43031:SF18">
    <property type="entry name" value="RHODANESE-RELATED SULFURTRANSFERASES"/>
    <property type="match status" value="1"/>
</dbReference>
<accession>A0A1E8FBH7</accession>
<dbReference type="InterPro" id="IPR050229">
    <property type="entry name" value="GlpE_sulfurtransferase"/>
</dbReference>
<organism evidence="3 4">
    <name type="scientific">Alteromonas lipolytica</name>
    <dbReference type="NCBI Taxonomy" id="1856405"/>
    <lineage>
        <taxon>Bacteria</taxon>
        <taxon>Pseudomonadati</taxon>
        <taxon>Pseudomonadota</taxon>
        <taxon>Gammaproteobacteria</taxon>
        <taxon>Alteromonadales</taxon>
        <taxon>Alteromonadaceae</taxon>
        <taxon>Alteromonas/Salinimonas group</taxon>
        <taxon>Alteromonas</taxon>
    </lineage>
</organism>
<protein>
    <submittedName>
        <fullName evidence="3">Rhodanese-like domain-containing protein</fullName>
    </submittedName>
</protein>
<dbReference type="Proteomes" id="UP000176037">
    <property type="component" value="Unassembled WGS sequence"/>
</dbReference>
<feature type="domain" description="Rhodanese" evidence="2">
    <location>
        <begin position="50"/>
        <end position="141"/>
    </location>
</feature>
<dbReference type="OrthoDB" id="9808735at2"/>
<comment type="caution">
    <text evidence="3">The sequence shown here is derived from an EMBL/GenBank/DDBJ whole genome shotgun (WGS) entry which is preliminary data.</text>
</comment>
<dbReference type="STRING" id="1856405.BFC17_03070"/>
<dbReference type="PANTHER" id="PTHR43031">
    <property type="entry name" value="FAD-DEPENDENT OXIDOREDUCTASE"/>
    <property type="match status" value="1"/>
</dbReference>
<dbReference type="InterPro" id="IPR036873">
    <property type="entry name" value="Rhodanese-like_dom_sf"/>
</dbReference>
<dbReference type="Pfam" id="PF00581">
    <property type="entry name" value="Rhodanese"/>
    <property type="match status" value="1"/>
</dbReference>
<dbReference type="EMBL" id="MJIC01000015">
    <property type="protein sequence ID" value="OFI33259.1"/>
    <property type="molecule type" value="Genomic_DNA"/>
</dbReference>
<keyword evidence="4" id="KW-1185">Reference proteome</keyword>
<gene>
    <name evidence="3" type="ORF">BFC17_03070</name>
</gene>